<evidence type="ECO:0000313" key="5">
    <source>
        <dbReference type="Proteomes" id="UP000183190"/>
    </source>
</evidence>
<sequence length="161" mass="17782">MRIVVISDTHGNSYALENVIMRNTDADWIIHLGDGEHELDNFILSHQKLAPKIIHVAGNCDFDSLSDEYFILPAMEHKIFATHGHLYGVGGSLERLKSLALSNGCDIILFGHTHVRYQSYENGLYILNPGSASIPRDGLKPSFGHIDLTSEGDVVTNIVNV</sequence>
<dbReference type="InterPro" id="IPR029052">
    <property type="entry name" value="Metallo-depent_PP-like"/>
</dbReference>
<comment type="cofactor">
    <cofactor evidence="2">
        <name>a divalent metal cation</name>
        <dbReference type="ChEBI" id="CHEBI:60240"/>
    </cofactor>
</comment>
<dbReference type="EC" id="3.1.4.-" evidence="2"/>
<evidence type="ECO:0000259" key="3">
    <source>
        <dbReference type="Pfam" id="PF12850"/>
    </source>
</evidence>
<dbReference type="Proteomes" id="UP000183190">
    <property type="component" value="Unassembled WGS sequence"/>
</dbReference>
<dbReference type="Gene3D" id="3.60.21.10">
    <property type="match status" value="1"/>
</dbReference>
<accession>A0A1H6JKB8</accession>
<dbReference type="InterPro" id="IPR024654">
    <property type="entry name" value="Calcineurin-like_PHP_lpxH"/>
</dbReference>
<evidence type="ECO:0000256" key="2">
    <source>
        <dbReference type="RuleBase" id="RU362039"/>
    </source>
</evidence>
<name>A0A1H6JKB8_RUMFL</name>
<dbReference type="GO" id="GO:0046872">
    <property type="term" value="F:metal ion binding"/>
    <property type="evidence" value="ECO:0007669"/>
    <property type="project" value="UniProtKB-KW"/>
</dbReference>
<dbReference type="InterPro" id="IPR000979">
    <property type="entry name" value="Phosphodiesterase_MJ0936/Vps29"/>
</dbReference>
<dbReference type="OrthoDB" id="9800565at2"/>
<keyword evidence="2" id="KW-0479">Metal-binding</keyword>
<reference evidence="4 5" key="1">
    <citation type="submission" date="2016-10" db="EMBL/GenBank/DDBJ databases">
        <authorList>
            <person name="de Groot N.N."/>
        </authorList>
    </citation>
    <scope>NUCLEOTIDE SEQUENCE [LARGE SCALE GENOMIC DNA]</scope>
    <source>
        <strain evidence="4 5">YAD2003</strain>
    </source>
</reference>
<dbReference type="GO" id="GO:0016787">
    <property type="term" value="F:hydrolase activity"/>
    <property type="evidence" value="ECO:0007669"/>
    <property type="project" value="UniProtKB-UniRule"/>
</dbReference>
<feature type="domain" description="Calcineurin-like phosphoesterase" evidence="3">
    <location>
        <begin position="1"/>
        <end position="150"/>
    </location>
</feature>
<evidence type="ECO:0000313" key="4">
    <source>
        <dbReference type="EMBL" id="SEH60950.1"/>
    </source>
</evidence>
<dbReference type="PANTHER" id="PTHR11124">
    <property type="entry name" value="VACUOLAR SORTING PROTEIN VPS29"/>
    <property type="match status" value="1"/>
</dbReference>
<protein>
    <recommendedName>
        <fullName evidence="2">Phosphoesterase</fullName>
        <ecNumber evidence="2">3.1.4.-</ecNumber>
    </recommendedName>
</protein>
<dbReference type="NCBIfam" id="TIGR00040">
    <property type="entry name" value="yfcE"/>
    <property type="match status" value="1"/>
</dbReference>
<proteinExistence type="inferred from homology"/>
<dbReference type="SUPFAM" id="SSF56300">
    <property type="entry name" value="Metallo-dependent phosphatases"/>
    <property type="match status" value="1"/>
</dbReference>
<organism evidence="4 5">
    <name type="scientific">Ruminococcus flavefaciens</name>
    <dbReference type="NCBI Taxonomy" id="1265"/>
    <lineage>
        <taxon>Bacteria</taxon>
        <taxon>Bacillati</taxon>
        <taxon>Bacillota</taxon>
        <taxon>Clostridia</taxon>
        <taxon>Eubacteriales</taxon>
        <taxon>Oscillospiraceae</taxon>
        <taxon>Ruminococcus</taxon>
    </lineage>
</organism>
<comment type="similarity">
    <text evidence="1 2">Belongs to the metallophosphoesterase superfamily. YfcE family.</text>
</comment>
<dbReference type="Pfam" id="PF12850">
    <property type="entry name" value="Metallophos_2"/>
    <property type="match status" value="1"/>
</dbReference>
<evidence type="ECO:0000256" key="1">
    <source>
        <dbReference type="ARBA" id="ARBA00008950"/>
    </source>
</evidence>
<dbReference type="RefSeq" id="WP_074716422.1">
    <property type="nucleotide sequence ID" value="NZ_FNWV01000005.1"/>
</dbReference>
<gene>
    <name evidence="4" type="ORF">SAMN02910265_01706</name>
</gene>
<dbReference type="AlphaFoldDB" id="A0A1H6JKB8"/>
<dbReference type="EMBL" id="FNWV01000005">
    <property type="protein sequence ID" value="SEH60950.1"/>
    <property type="molecule type" value="Genomic_DNA"/>
</dbReference>